<feature type="chain" id="PRO_5034017035" evidence="1">
    <location>
        <begin position="20"/>
        <end position="127"/>
    </location>
</feature>
<dbReference type="Proteomes" id="UP000566819">
    <property type="component" value="Unassembled WGS sequence"/>
</dbReference>
<proteinExistence type="predicted"/>
<dbReference type="EMBL" id="JAAMPI010000609">
    <property type="protein sequence ID" value="KAF4629935.1"/>
    <property type="molecule type" value="Genomic_DNA"/>
</dbReference>
<keyword evidence="1" id="KW-0732">Signal</keyword>
<protein>
    <submittedName>
        <fullName evidence="2">Uncharacterized protein</fullName>
    </submittedName>
</protein>
<evidence type="ECO:0000256" key="1">
    <source>
        <dbReference type="SAM" id="SignalP"/>
    </source>
</evidence>
<sequence length="127" mass="13806">MQLQLTTLIILFTLPLTIAAYPGDSTEHREAITHEYRSVDLDAFPELDARGKGAKNYFNHAKIKSKKYAGTCDPSLSKGYKSSHNCVTAGGKSYLCTEKASSTHMVTTCYTGGKVKSLSAENGECFS</sequence>
<dbReference type="AlphaFoldDB" id="A0A8H4RJB4"/>
<reference evidence="2 3" key="1">
    <citation type="submission" date="2020-03" db="EMBL/GenBank/DDBJ databases">
        <title>Draft Genome Sequence of Cudoniella acicularis.</title>
        <authorList>
            <person name="Buettner E."/>
            <person name="Kellner H."/>
        </authorList>
    </citation>
    <scope>NUCLEOTIDE SEQUENCE [LARGE SCALE GENOMIC DNA]</scope>
    <source>
        <strain evidence="2 3">DSM 108380</strain>
    </source>
</reference>
<name>A0A8H4RJB4_9HELO</name>
<comment type="caution">
    <text evidence="2">The sequence shown here is derived from an EMBL/GenBank/DDBJ whole genome shotgun (WGS) entry which is preliminary data.</text>
</comment>
<accession>A0A8H4RJB4</accession>
<gene>
    <name evidence="2" type="ORF">G7Y89_g8199</name>
</gene>
<organism evidence="2 3">
    <name type="scientific">Cudoniella acicularis</name>
    <dbReference type="NCBI Taxonomy" id="354080"/>
    <lineage>
        <taxon>Eukaryota</taxon>
        <taxon>Fungi</taxon>
        <taxon>Dikarya</taxon>
        <taxon>Ascomycota</taxon>
        <taxon>Pezizomycotina</taxon>
        <taxon>Leotiomycetes</taxon>
        <taxon>Helotiales</taxon>
        <taxon>Tricladiaceae</taxon>
        <taxon>Cudoniella</taxon>
    </lineage>
</organism>
<dbReference type="OrthoDB" id="3553055at2759"/>
<feature type="signal peptide" evidence="1">
    <location>
        <begin position="1"/>
        <end position="19"/>
    </location>
</feature>
<evidence type="ECO:0000313" key="2">
    <source>
        <dbReference type="EMBL" id="KAF4629935.1"/>
    </source>
</evidence>
<evidence type="ECO:0000313" key="3">
    <source>
        <dbReference type="Proteomes" id="UP000566819"/>
    </source>
</evidence>
<keyword evidence="3" id="KW-1185">Reference proteome</keyword>